<gene>
    <name evidence="3" type="ORF">E1B28_007420</name>
</gene>
<feature type="compositionally biased region" description="Polar residues" evidence="1">
    <location>
        <begin position="8"/>
        <end position="30"/>
    </location>
</feature>
<comment type="caution">
    <text evidence="3">The sequence shown here is derived from an EMBL/GenBank/DDBJ whole genome shotgun (WGS) entry which is preliminary data.</text>
</comment>
<proteinExistence type="predicted"/>
<reference evidence="3" key="1">
    <citation type="journal article" date="2021" name="Genome Biol. Evol.">
        <title>The assembled and annotated genome of the fairy-ring fungus Marasmius oreades.</title>
        <authorList>
            <person name="Hiltunen M."/>
            <person name="Ament-Velasquez S.L."/>
            <person name="Johannesson H."/>
        </authorList>
    </citation>
    <scope>NUCLEOTIDE SEQUENCE</scope>
    <source>
        <strain evidence="3">03SP1</strain>
    </source>
</reference>
<evidence type="ECO:0000256" key="1">
    <source>
        <dbReference type="SAM" id="MobiDB-lite"/>
    </source>
</evidence>
<feature type="region of interest" description="Disordered" evidence="1">
    <location>
        <begin position="1"/>
        <end position="30"/>
    </location>
</feature>
<accession>A0A9P7S2A8</accession>
<dbReference type="PANTHER" id="PTHR33927:SF5">
    <property type="entry name" value="ENZYME, PUTATIVE (AFU_ORTHOLOGUE AFUA_8G01222)-RELATED"/>
    <property type="match status" value="1"/>
</dbReference>
<keyword evidence="2" id="KW-0472">Membrane</keyword>
<organism evidence="3 4">
    <name type="scientific">Marasmius oreades</name>
    <name type="common">fairy-ring Marasmius</name>
    <dbReference type="NCBI Taxonomy" id="181124"/>
    <lineage>
        <taxon>Eukaryota</taxon>
        <taxon>Fungi</taxon>
        <taxon>Dikarya</taxon>
        <taxon>Basidiomycota</taxon>
        <taxon>Agaricomycotina</taxon>
        <taxon>Agaricomycetes</taxon>
        <taxon>Agaricomycetidae</taxon>
        <taxon>Agaricales</taxon>
        <taxon>Marasmiineae</taxon>
        <taxon>Marasmiaceae</taxon>
        <taxon>Marasmius</taxon>
    </lineage>
</organism>
<dbReference type="AlphaFoldDB" id="A0A9P7S2A8"/>
<dbReference type="KEGG" id="more:E1B28_007420"/>
<dbReference type="InterPro" id="IPR052979">
    <property type="entry name" value="Adenylate-forming_domain"/>
</dbReference>
<evidence type="ECO:0000256" key="2">
    <source>
        <dbReference type="SAM" id="Phobius"/>
    </source>
</evidence>
<dbReference type="GeneID" id="66076496"/>
<dbReference type="OrthoDB" id="3067608at2759"/>
<keyword evidence="2" id="KW-1133">Transmembrane helix</keyword>
<dbReference type="Proteomes" id="UP001049176">
    <property type="component" value="Chromosome 4"/>
</dbReference>
<feature type="transmembrane region" description="Helical" evidence="2">
    <location>
        <begin position="93"/>
        <end position="113"/>
    </location>
</feature>
<dbReference type="EMBL" id="CM032184">
    <property type="protein sequence ID" value="KAG7093772.1"/>
    <property type="molecule type" value="Genomic_DNA"/>
</dbReference>
<keyword evidence="4" id="KW-1185">Reference proteome</keyword>
<protein>
    <submittedName>
        <fullName evidence="3">Uncharacterized protein</fullName>
    </submittedName>
</protein>
<dbReference type="PANTHER" id="PTHR33927">
    <property type="entry name" value="TRANSMEMBRANE PROTEIN"/>
    <property type="match status" value="1"/>
</dbReference>
<sequence>MSHIPSRYTRNGESQQQPSERQRYYHSSQGAQSSIYASTLPEFEKEKHTAPISASIDLGKVEKQPWEGYLNDTPLPESKTQDHYLRNLRHRLFTVYHIIFGVVFVVNMSIFIVTCVRGATIPKQVGEITTANLFTSVLMRQDYVINAFFAVFCHYIPQSWPLSIRQLCARVYHLGDIHSGCGVSGTIWLMLFVGKATLEKTLGPTQPSHILNFPDVDAQLKIQYYRFR</sequence>
<keyword evidence="2" id="KW-0812">Transmembrane</keyword>
<evidence type="ECO:0000313" key="4">
    <source>
        <dbReference type="Proteomes" id="UP001049176"/>
    </source>
</evidence>
<name>A0A9P7S2A8_9AGAR</name>
<evidence type="ECO:0000313" key="3">
    <source>
        <dbReference type="EMBL" id="KAG7093772.1"/>
    </source>
</evidence>
<dbReference type="RefSeq" id="XP_043010242.1">
    <property type="nucleotide sequence ID" value="XM_043152156.1"/>
</dbReference>